<sequence length="540" mass="58978">MAGWCRAWCTFCDSPSRARDGRRVGCAGAWTAQGTGGSKNGMNEPYSIEAQPCVLLVDDEEEILVALGDLLEESCTLLKASDPCSALALLEAHPEVSVIISDQRMPGMTGDQFLTRASALSDARSILMTGYADLDAVVAALNHGKIVAYVHKPWDADHVLCLVHEAHRTWQAQRALKVEQALLHGLMKSLPFGLVFSDAQGRCIRSNRTCQGEDESGHYAPSLKPVIARLREKVWREGQAEELLEVTDEEGQSSWHEIVRMALKWPEGVPLSGAWQVSMDRDVTRRVLLENRLNRGERLEALGRLAGGVAHDFNNLLTILGNCLEALSGRVQGDGQARAMQQKWIDRAMETVDRGEGLTRRLLQFGRAGKGGRTGEPFDIGPFLKERASLFRQGFYGAVPAIRFVLELPDEGPFLVLTCLEQLEMALLNLCVNARDAMPHGGTVTLAARRVAHALPAAPPDCEQEQALALEVRDEGEGMSEEVQKHIFEPFFTTKQPGKGTGLGLAGIYSFVLAHHGDVAVESAPGQGTVMRLLLPLLRG</sequence>
<dbReference type="InterPro" id="IPR036097">
    <property type="entry name" value="HisK_dim/P_sf"/>
</dbReference>
<dbReference type="EMBL" id="PDLY01000007">
    <property type="protein sequence ID" value="MBA5728138.1"/>
    <property type="molecule type" value="Genomic_DNA"/>
</dbReference>
<feature type="modified residue" description="4-aspartylphosphate" evidence="4">
    <location>
        <position position="102"/>
    </location>
</feature>
<dbReference type="InterPro" id="IPR003661">
    <property type="entry name" value="HisK_dim/P_dom"/>
</dbReference>
<dbReference type="InterPro" id="IPR036890">
    <property type="entry name" value="HATPase_C_sf"/>
</dbReference>
<evidence type="ECO:0000256" key="4">
    <source>
        <dbReference type="PROSITE-ProRule" id="PRU00169"/>
    </source>
</evidence>
<dbReference type="SUPFAM" id="SSF52172">
    <property type="entry name" value="CheY-like"/>
    <property type="match status" value="1"/>
</dbReference>
<accession>A0ABR5ZV63</accession>
<evidence type="ECO:0000259" key="5">
    <source>
        <dbReference type="PROSITE" id="PS50109"/>
    </source>
</evidence>
<dbReference type="InterPro" id="IPR004358">
    <property type="entry name" value="Sig_transdc_His_kin-like_C"/>
</dbReference>
<dbReference type="InterPro" id="IPR005467">
    <property type="entry name" value="His_kinase_dom"/>
</dbReference>
<feature type="domain" description="Response regulatory" evidence="6">
    <location>
        <begin position="53"/>
        <end position="167"/>
    </location>
</feature>
<dbReference type="SMART" id="SM00388">
    <property type="entry name" value="HisKA"/>
    <property type="match status" value="1"/>
</dbReference>
<dbReference type="PANTHER" id="PTHR43065">
    <property type="entry name" value="SENSOR HISTIDINE KINASE"/>
    <property type="match status" value="1"/>
</dbReference>
<evidence type="ECO:0000313" key="7">
    <source>
        <dbReference type="EMBL" id="MBA5728138.1"/>
    </source>
</evidence>
<dbReference type="PROSITE" id="PS50109">
    <property type="entry name" value="HIS_KIN"/>
    <property type="match status" value="1"/>
</dbReference>
<dbReference type="SMART" id="SM00387">
    <property type="entry name" value="HATPase_c"/>
    <property type="match status" value="1"/>
</dbReference>
<keyword evidence="3 4" id="KW-0597">Phosphoprotein</keyword>
<keyword evidence="7" id="KW-0418">Kinase</keyword>
<dbReference type="Pfam" id="PF02518">
    <property type="entry name" value="HATPase_c"/>
    <property type="match status" value="1"/>
</dbReference>
<dbReference type="InterPro" id="IPR003594">
    <property type="entry name" value="HATPase_dom"/>
</dbReference>
<dbReference type="Pfam" id="PF00072">
    <property type="entry name" value="Response_reg"/>
    <property type="match status" value="1"/>
</dbReference>
<dbReference type="SUPFAM" id="SSF47384">
    <property type="entry name" value="Homodimeric domain of signal transducing histidine kinase"/>
    <property type="match status" value="1"/>
</dbReference>
<dbReference type="GO" id="GO:0016301">
    <property type="term" value="F:kinase activity"/>
    <property type="evidence" value="ECO:0007669"/>
    <property type="project" value="UniProtKB-KW"/>
</dbReference>
<dbReference type="SUPFAM" id="SSF55874">
    <property type="entry name" value="ATPase domain of HSP90 chaperone/DNA topoisomerase II/histidine kinase"/>
    <property type="match status" value="1"/>
</dbReference>
<feature type="domain" description="Histidine kinase" evidence="5">
    <location>
        <begin position="308"/>
        <end position="539"/>
    </location>
</feature>
<evidence type="ECO:0000256" key="2">
    <source>
        <dbReference type="ARBA" id="ARBA00012438"/>
    </source>
</evidence>
<dbReference type="PRINTS" id="PR00344">
    <property type="entry name" value="BCTRLSENSOR"/>
</dbReference>
<comment type="catalytic activity">
    <reaction evidence="1">
        <text>ATP + protein L-histidine = ADP + protein N-phospho-L-histidine.</text>
        <dbReference type="EC" id="2.7.13.3"/>
    </reaction>
</comment>
<dbReference type="PROSITE" id="PS50110">
    <property type="entry name" value="RESPONSE_REGULATORY"/>
    <property type="match status" value="1"/>
</dbReference>
<dbReference type="Proteomes" id="UP000765338">
    <property type="component" value="Unassembled WGS sequence"/>
</dbReference>
<organism evidence="7 8">
    <name type="scientific">Bombella mellum</name>
    <dbReference type="NCBI Taxonomy" id="2039288"/>
    <lineage>
        <taxon>Bacteria</taxon>
        <taxon>Pseudomonadati</taxon>
        <taxon>Pseudomonadota</taxon>
        <taxon>Alphaproteobacteria</taxon>
        <taxon>Acetobacterales</taxon>
        <taxon>Acetobacteraceae</taxon>
        <taxon>Bombella</taxon>
    </lineage>
</organism>
<dbReference type="Gene3D" id="3.30.565.10">
    <property type="entry name" value="Histidine kinase-like ATPase, C-terminal domain"/>
    <property type="match status" value="1"/>
</dbReference>
<dbReference type="SMART" id="SM00448">
    <property type="entry name" value="REC"/>
    <property type="match status" value="1"/>
</dbReference>
<dbReference type="PANTHER" id="PTHR43065:SF42">
    <property type="entry name" value="TWO-COMPONENT SENSOR PPRA"/>
    <property type="match status" value="1"/>
</dbReference>
<comment type="caution">
    <text evidence="7">The sequence shown here is derived from an EMBL/GenBank/DDBJ whole genome shotgun (WGS) entry which is preliminary data.</text>
</comment>
<keyword evidence="7" id="KW-0808">Transferase</keyword>
<reference evidence="7 8" key="1">
    <citation type="submission" date="2017-10" db="EMBL/GenBank/DDBJ databases">
        <authorList>
            <person name="Jakob F."/>
        </authorList>
    </citation>
    <scope>NUCLEOTIDE SEQUENCE [LARGE SCALE GENOMIC DNA]</scope>
    <source>
        <strain evidence="7 8">TMW 2.1889</strain>
    </source>
</reference>
<evidence type="ECO:0000256" key="3">
    <source>
        <dbReference type="ARBA" id="ARBA00022553"/>
    </source>
</evidence>
<evidence type="ECO:0000313" key="8">
    <source>
        <dbReference type="Proteomes" id="UP000765338"/>
    </source>
</evidence>
<name>A0ABR5ZV63_9PROT</name>
<dbReference type="InterPro" id="IPR011006">
    <property type="entry name" value="CheY-like_superfamily"/>
</dbReference>
<proteinExistence type="predicted"/>
<dbReference type="Gene3D" id="1.10.287.130">
    <property type="match status" value="1"/>
</dbReference>
<evidence type="ECO:0000256" key="1">
    <source>
        <dbReference type="ARBA" id="ARBA00000085"/>
    </source>
</evidence>
<keyword evidence="8" id="KW-1185">Reference proteome</keyword>
<evidence type="ECO:0000259" key="6">
    <source>
        <dbReference type="PROSITE" id="PS50110"/>
    </source>
</evidence>
<gene>
    <name evidence="7" type="ORF">CPA56_09175</name>
</gene>
<dbReference type="InterPro" id="IPR001789">
    <property type="entry name" value="Sig_transdc_resp-reg_receiver"/>
</dbReference>
<dbReference type="EC" id="2.7.13.3" evidence="2"/>
<protein>
    <recommendedName>
        <fullName evidence="2">histidine kinase</fullName>
        <ecNumber evidence="2">2.7.13.3</ecNumber>
    </recommendedName>
</protein>
<dbReference type="Gene3D" id="3.40.50.2300">
    <property type="match status" value="1"/>
</dbReference>